<dbReference type="Proteomes" id="UP000198873">
    <property type="component" value="Unassembled WGS sequence"/>
</dbReference>
<keyword evidence="1" id="KW-0812">Transmembrane</keyword>
<keyword evidence="1" id="KW-0472">Membrane</keyword>
<accession>A0A1I6VB06</accession>
<keyword evidence="3" id="KW-1185">Reference proteome</keyword>
<feature type="transmembrane region" description="Helical" evidence="1">
    <location>
        <begin position="20"/>
        <end position="53"/>
    </location>
</feature>
<keyword evidence="1" id="KW-1133">Transmembrane helix</keyword>
<evidence type="ECO:0000313" key="2">
    <source>
        <dbReference type="EMBL" id="SFT10933.1"/>
    </source>
</evidence>
<proteinExistence type="predicted"/>
<name>A0A1I6VB06_9ACTN</name>
<protein>
    <submittedName>
        <fullName evidence="2">Uncharacterized protein</fullName>
    </submittedName>
</protein>
<evidence type="ECO:0000256" key="1">
    <source>
        <dbReference type="SAM" id="Phobius"/>
    </source>
</evidence>
<organism evidence="2 3">
    <name type="scientific">Streptomyces harbinensis</name>
    <dbReference type="NCBI Taxonomy" id="1176198"/>
    <lineage>
        <taxon>Bacteria</taxon>
        <taxon>Bacillati</taxon>
        <taxon>Actinomycetota</taxon>
        <taxon>Actinomycetes</taxon>
        <taxon>Kitasatosporales</taxon>
        <taxon>Streptomycetaceae</taxon>
        <taxon>Streptomyces</taxon>
    </lineage>
</organism>
<gene>
    <name evidence="2" type="ORF">SAMN05444716_107298</name>
</gene>
<evidence type="ECO:0000313" key="3">
    <source>
        <dbReference type="Proteomes" id="UP000198873"/>
    </source>
</evidence>
<dbReference type="AlphaFoldDB" id="A0A1I6VB06"/>
<sequence>MTVVTAVAFGEGGTARGPTVWWGPLCVLGCQLAVAFGFSAFFASAAAVTGAAAS</sequence>
<dbReference type="EMBL" id="FPAB01000007">
    <property type="protein sequence ID" value="SFT10933.1"/>
    <property type="molecule type" value="Genomic_DNA"/>
</dbReference>
<reference evidence="3" key="1">
    <citation type="submission" date="2016-10" db="EMBL/GenBank/DDBJ databases">
        <authorList>
            <person name="Varghese N."/>
            <person name="Submissions S."/>
        </authorList>
    </citation>
    <scope>NUCLEOTIDE SEQUENCE [LARGE SCALE GENOMIC DNA]</scope>
    <source>
        <strain evidence="3">CGMCC 4.7047</strain>
    </source>
</reference>